<dbReference type="RefSeq" id="WP_104529135.1">
    <property type="nucleotide sequence ID" value="NZ_POQT01000022.1"/>
</dbReference>
<reference evidence="2 3" key="1">
    <citation type="submission" date="2019-02" db="EMBL/GenBank/DDBJ databases">
        <title>Sequencing the genomes of 1000 actinobacteria strains.</title>
        <authorList>
            <person name="Klenk H.-P."/>
        </authorList>
    </citation>
    <scope>NUCLEOTIDE SEQUENCE [LARGE SCALE GENOMIC DNA]</scope>
    <source>
        <strain evidence="2 3">DSM 44509</strain>
    </source>
</reference>
<sequence>MVTEQLEIEQKFDVGPEFVVPGLAGVPGIATAGPPVVHDLVAVYHDTADLRLARARVTLRRRTGGPDEGWHLKLPAGAARRELHLPLGESAGGPPDELRDAVATILDGAPVVPVVTLSTRRVVTALGDADGRVLAEVADDTVVATVLPTAPGGQPEERGWREVEVELVAGEEPLLAAVGAVLVGAGAQPSARASKLAFALAGRLDRSGR</sequence>
<dbReference type="Gene3D" id="2.40.320.10">
    <property type="entry name" value="Hypothetical Protein Pfu-838710-001"/>
    <property type="match status" value="1"/>
</dbReference>
<dbReference type="CDD" id="cd07374">
    <property type="entry name" value="CYTH-like_Pase"/>
    <property type="match status" value="1"/>
</dbReference>
<dbReference type="InterPro" id="IPR033469">
    <property type="entry name" value="CYTH-like_dom_sf"/>
</dbReference>
<proteinExistence type="predicted"/>
<evidence type="ECO:0000313" key="3">
    <source>
        <dbReference type="Proteomes" id="UP000292507"/>
    </source>
</evidence>
<name>A0A4Q7YBA4_9ACTN</name>
<protein>
    <submittedName>
        <fullName evidence="2">CYTH domain-containing protein</fullName>
    </submittedName>
</protein>
<dbReference type="OrthoDB" id="9777271at2"/>
<feature type="domain" description="CYTH" evidence="1">
    <location>
        <begin position="5"/>
        <end position="200"/>
    </location>
</feature>
<gene>
    <name evidence="2" type="ORF">BKA19_3593</name>
</gene>
<dbReference type="SMART" id="SM01118">
    <property type="entry name" value="CYTH"/>
    <property type="match status" value="1"/>
</dbReference>
<accession>A0A4Q7YBA4</accession>
<keyword evidence="3" id="KW-1185">Reference proteome</keyword>
<comment type="caution">
    <text evidence="2">The sequence shown here is derived from an EMBL/GenBank/DDBJ whole genome shotgun (WGS) entry which is preliminary data.</text>
</comment>
<evidence type="ECO:0000313" key="2">
    <source>
        <dbReference type="EMBL" id="RZU33854.1"/>
    </source>
</evidence>
<evidence type="ECO:0000259" key="1">
    <source>
        <dbReference type="SMART" id="SM01118"/>
    </source>
</evidence>
<dbReference type="EMBL" id="SHKV01000001">
    <property type="protein sequence ID" value="RZU33854.1"/>
    <property type="molecule type" value="Genomic_DNA"/>
</dbReference>
<dbReference type="InterPro" id="IPR023577">
    <property type="entry name" value="CYTH_domain"/>
</dbReference>
<dbReference type="Proteomes" id="UP000292507">
    <property type="component" value="Unassembled WGS sequence"/>
</dbReference>
<organism evidence="2 3">
    <name type="scientific">Blastococcus saxobsidens</name>
    <dbReference type="NCBI Taxonomy" id="138336"/>
    <lineage>
        <taxon>Bacteria</taxon>
        <taxon>Bacillati</taxon>
        <taxon>Actinomycetota</taxon>
        <taxon>Actinomycetes</taxon>
        <taxon>Geodermatophilales</taxon>
        <taxon>Geodermatophilaceae</taxon>
        <taxon>Blastococcus</taxon>
    </lineage>
</organism>
<dbReference type="AlphaFoldDB" id="A0A4Q7YBA4"/>
<dbReference type="Pfam" id="PF01928">
    <property type="entry name" value="CYTH"/>
    <property type="match status" value="1"/>
</dbReference>
<dbReference type="SUPFAM" id="SSF55154">
    <property type="entry name" value="CYTH-like phosphatases"/>
    <property type="match status" value="1"/>
</dbReference>